<dbReference type="PROSITE" id="PS50042">
    <property type="entry name" value="CNMP_BINDING_3"/>
    <property type="match status" value="1"/>
</dbReference>
<dbReference type="CDD" id="cd00038">
    <property type="entry name" value="CAP_ED"/>
    <property type="match status" value="1"/>
</dbReference>
<accession>A0ABM3Y2F6</accession>
<dbReference type="InterPro" id="IPR000595">
    <property type="entry name" value="cNMP-bd_dom"/>
</dbReference>
<evidence type="ECO:0000313" key="4">
    <source>
        <dbReference type="RefSeq" id="XP_060055253.1"/>
    </source>
</evidence>
<dbReference type="RefSeq" id="XP_060055253.1">
    <property type="nucleotide sequence ID" value="XM_060199270.1"/>
</dbReference>
<reference evidence="3" key="1">
    <citation type="submission" date="2025-05" db="UniProtKB">
        <authorList>
            <consortium name="RefSeq"/>
        </authorList>
    </citation>
    <scope>NUCLEOTIDE SEQUENCE [LARGE SCALE GENOMIC DNA]</scope>
</reference>
<gene>
    <name evidence="4" type="primary">CNBD1</name>
</gene>
<organism evidence="3 4">
    <name type="scientific">Erinaceus europaeus</name>
    <name type="common">Western European hedgehog</name>
    <dbReference type="NCBI Taxonomy" id="9365"/>
    <lineage>
        <taxon>Eukaryota</taxon>
        <taxon>Metazoa</taxon>
        <taxon>Chordata</taxon>
        <taxon>Craniata</taxon>
        <taxon>Vertebrata</taxon>
        <taxon>Euteleostomi</taxon>
        <taxon>Mammalia</taxon>
        <taxon>Eutheria</taxon>
        <taxon>Laurasiatheria</taxon>
        <taxon>Eulipotyphla</taxon>
        <taxon>Erinaceidae</taxon>
        <taxon>Erinaceinae</taxon>
        <taxon>Erinaceus</taxon>
    </lineage>
</organism>
<feature type="region of interest" description="Disordered" evidence="1">
    <location>
        <begin position="85"/>
        <end position="111"/>
    </location>
</feature>
<dbReference type="InterPro" id="IPR018490">
    <property type="entry name" value="cNMP-bd_dom_sf"/>
</dbReference>
<reference evidence="4" key="2">
    <citation type="submission" date="2025-08" db="UniProtKB">
        <authorList>
            <consortium name="RefSeq"/>
        </authorList>
    </citation>
    <scope>IDENTIFICATION</scope>
</reference>
<dbReference type="InterPro" id="IPR014710">
    <property type="entry name" value="RmlC-like_jellyroll"/>
</dbReference>
<name>A0ABM3Y2F6_ERIEU</name>
<dbReference type="PANTHER" id="PTHR23011">
    <property type="entry name" value="CYCLIC NUCLEOTIDE-BINDING DOMAIN CONTAINING PROTEIN"/>
    <property type="match status" value="1"/>
</dbReference>
<dbReference type="Gene3D" id="2.60.120.10">
    <property type="entry name" value="Jelly Rolls"/>
    <property type="match status" value="2"/>
</dbReference>
<feature type="domain" description="Cyclic nucleotide-binding" evidence="2">
    <location>
        <begin position="319"/>
        <end position="432"/>
    </location>
</feature>
<dbReference type="Pfam" id="PF00027">
    <property type="entry name" value="cNMP_binding"/>
    <property type="match status" value="1"/>
</dbReference>
<evidence type="ECO:0000256" key="1">
    <source>
        <dbReference type="SAM" id="MobiDB-lite"/>
    </source>
</evidence>
<sequence length="511" mass="58940">MPLSSLSSAILSHMLSISNVPHPQLRSIPSLKVSKTIDYGQLNILCHMRGLQYYRKSSVLSVHDAFMKQYPKVFLKKKRVLPSLSKEEDERHATTDKKEESQPKQPGDESHNIAVHIKKVHGGYTLYGQKTMEEKIVEFLAILKKMPVHRTRREHVFVWKMLKTIPELTSQLNDEYLKTLSENLFSETWIKGSTVDANDGLYVILKGQARLKIQRGKKVTEEGKLTTSSPQPENVHSHIFSEDFENSTISESDPILKMWSTFGVLEVTDQGESETKYSAITEEDCEIIKFSSANYTKIKLERSNLELKQKIKLIHKCPYYETWPTLSIYELVTLIKWKKFPADQVIVESGNIISFVAFIKSGYCKVYRNIIGLVKAQSKIKKIQKSVYMGDLKENESFGEISILLQVPLTCTIIAGNDVEMAIIEEKDLNKLEPVTRQLMLQTAKRTYGHLKDEDVKNEYLRKEKQKEWKNFKDNTVKKSMYYSGISPGFGKWNHHWKTVPRNLKNPLVIY</sequence>
<keyword evidence="3" id="KW-1185">Reference proteome</keyword>
<protein>
    <submittedName>
        <fullName evidence="4">Cyclic nucleotide-binding domain-containing protein 1 isoform X1</fullName>
    </submittedName>
</protein>
<dbReference type="PANTHER" id="PTHR23011:SF32">
    <property type="entry name" value="CYCLIC NUCLEOTIDE-BINDING DOMAIN-CONTAINING PROTEIN 1"/>
    <property type="match status" value="1"/>
</dbReference>
<proteinExistence type="predicted"/>
<dbReference type="GeneID" id="103108440"/>
<evidence type="ECO:0000313" key="3">
    <source>
        <dbReference type="Proteomes" id="UP001652624"/>
    </source>
</evidence>
<dbReference type="Proteomes" id="UP001652624">
    <property type="component" value="Chromosome 1"/>
</dbReference>
<dbReference type="SUPFAM" id="SSF51206">
    <property type="entry name" value="cAMP-binding domain-like"/>
    <property type="match status" value="2"/>
</dbReference>
<evidence type="ECO:0000259" key="2">
    <source>
        <dbReference type="PROSITE" id="PS50042"/>
    </source>
</evidence>